<keyword evidence="10 14" id="KW-0472">Membrane</keyword>
<evidence type="ECO:0000256" key="11">
    <source>
        <dbReference type="ARBA" id="ARBA00023310"/>
    </source>
</evidence>
<keyword evidence="6 14" id="KW-0812">Transmembrane</keyword>
<dbReference type="NCBIfam" id="TIGR01144">
    <property type="entry name" value="ATP_synt_b"/>
    <property type="match status" value="1"/>
</dbReference>
<keyword evidence="8 14" id="KW-1133">Transmembrane helix</keyword>
<protein>
    <recommendedName>
        <fullName evidence="14">ATP synthase subunit b</fullName>
    </recommendedName>
    <alternativeName>
        <fullName evidence="14">ATP synthase F(0) sector subunit b</fullName>
    </alternativeName>
    <alternativeName>
        <fullName evidence="14">ATPase subunit I</fullName>
    </alternativeName>
    <alternativeName>
        <fullName evidence="14">F-type ATPase subunit b</fullName>
        <shortName evidence="14">F-ATPase subunit b</shortName>
    </alternativeName>
</protein>
<evidence type="ECO:0000256" key="16">
    <source>
        <dbReference type="SAM" id="Coils"/>
    </source>
</evidence>
<dbReference type="GO" id="GO:0045259">
    <property type="term" value="C:proton-transporting ATP synthase complex"/>
    <property type="evidence" value="ECO:0007669"/>
    <property type="project" value="UniProtKB-KW"/>
</dbReference>
<evidence type="ECO:0000256" key="6">
    <source>
        <dbReference type="ARBA" id="ARBA00022692"/>
    </source>
</evidence>
<keyword evidence="3 14" id="KW-0813">Transport</keyword>
<dbReference type="InterPro" id="IPR002146">
    <property type="entry name" value="ATP_synth_b/b'su_bac/chlpt"/>
</dbReference>
<keyword evidence="9 14" id="KW-0406">Ion transport</keyword>
<name>A0A8J3ACT9_9ACTN</name>
<reference evidence="17" key="1">
    <citation type="journal article" date="2014" name="Int. J. Syst. Evol. Microbiol.">
        <title>Complete genome sequence of Corynebacterium casei LMG S-19264T (=DSM 44701T), isolated from a smear-ripened cheese.</title>
        <authorList>
            <consortium name="US DOE Joint Genome Institute (JGI-PGF)"/>
            <person name="Walter F."/>
            <person name="Albersmeier A."/>
            <person name="Kalinowski J."/>
            <person name="Ruckert C."/>
        </authorList>
    </citation>
    <scope>NUCLEOTIDE SEQUENCE</scope>
    <source>
        <strain evidence="17">CGMCC 1.14988</strain>
    </source>
</reference>
<comment type="subcellular location">
    <subcellularLocation>
        <location evidence="1 14">Cell membrane</location>
        <topology evidence="1 14">Single-pass membrane protein</topology>
    </subcellularLocation>
</comment>
<evidence type="ECO:0000256" key="8">
    <source>
        <dbReference type="ARBA" id="ARBA00022989"/>
    </source>
</evidence>
<evidence type="ECO:0000313" key="18">
    <source>
        <dbReference type="Proteomes" id="UP000650511"/>
    </source>
</evidence>
<keyword evidence="7 14" id="KW-0375">Hydrogen ion transport</keyword>
<evidence type="ECO:0000256" key="3">
    <source>
        <dbReference type="ARBA" id="ARBA00022448"/>
    </source>
</evidence>
<reference evidence="17" key="2">
    <citation type="submission" date="2020-09" db="EMBL/GenBank/DDBJ databases">
        <authorList>
            <person name="Sun Q."/>
            <person name="Zhou Y."/>
        </authorList>
    </citation>
    <scope>NUCLEOTIDE SEQUENCE</scope>
    <source>
        <strain evidence="17">CGMCC 1.14988</strain>
    </source>
</reference>
<comment type="subunit">
    <text evidence="13 14">F-type ATPases have 2 components, F(1) - the catalytic core - and F(0) - the membrane proton channel. F(1) has five subunits: alpha(3), beta(3), gamma(1), delta(1), epsilon(1). F(0) has three main subunits: a(1), b(2) and c(10-14). The alpha and beta chains form an alternating ring which encloses part of the gamma chain. F(1) is attached to F(0) by a central stalk formed by the gamma and epsilon chains, while a peripheral stalk is formed by the delta and b chains.</text>
</comment>
<organism evidence="17 18">
    <name type="scientific">Egicoccus halophilus</name>
    <dbReference type="NCBI Taxonomy" id="1670830"/>
    <lineage>
        <taxon>Bacteria</taxon>
        <taxon>Bacillati</taxon>
        <taxon>Actinomycetota</taxon>
        <taxon>Nitriliruptoria</taxon>
        <taxon>Egicoccales</taxon>
        <taxon>Egicoccaceae</taxon>
        <taxon>Egicoccus</taxon>
    </lineage>
</organism>
<dbReference type="Proteomes" id="UP000650511">
    <property type="component" value="Unassembled WGS sequence"/>
</dbReference>
<dbReference type="SUPFAM" id="SSF81573">
    <property type="entry name" value="F1F0 ATP synthase subunit B, membrane domain"/>
    <property type="match status" value="1"/>
</dbReference>
<comment type="similarity">
    <text evidence="2 14 15">Belongs to the ATPase B chain family.</text>
</comment>
<gene>
    <name evidence="14 17" type="primary">atpF</name>
    <name evidence="17" type="ORF">GCM10011354_07040</name>
</gene>
<evidence type="ECO:0000256" key="10">
    <source>
        <dbReference type="ARBA" id="ARBA00023136"/>
    </source>
</evidence>
<keyword evidence="11 14" id="KW-0066">ATP synthesis</keyword>
<comment type="function">
    <text evidence="12 14">F(1)F(0) ATP synthase produces ATP from ADP in the presence of a proton or sodium gradient. F-type ATPases consist of two structural domains, F(1) containing the extramembraneous catalytic core and F(0) containing the membrane proton channel, linked together by a central stalk and a peripheral stalk. During catalysis, ATP synthesis in the catalytic domain of F(1) is coupled via a rotary mechanism of the central stalk subunits to proton translocation.</text>
</comment>
<dbReference type="OrthoDB" id="5243563at2"/>
<evidence type="ECO:0000256" key="5">
    <source>
        <dbReference type="ARBA" id="ARBA00022547"/>
    </source>
</evidence>
<dbReference type="Pfam" id="PF00430">
    <property type="entry name" value="ATP-synt_B"/>
    <property type="match status" value="1"/>
</dbReference>
<dbReference type="CDD" id="cd06503">
    <property type="entry name" value="ATP-synt_Fo_b"/>
    <property type="match status" value="1"/>
</dbReference>
<dbReference type="Gene3D" id="1.20.5.620">
    <property type="entry name" value="F1F0 ATP synthase subunit B, membrane domain"/>
    <property type="match status" value="1"/>
</dbReference>
<dbReference type="PANTHER" id="PTHR33445">
    <property type="entry name" value="ATP SYNTHASE SUBUNIT B', CHLOROPLASTIC"/>
    <property type="match status" value="1"/>
</dbReference>
<evidence type="ECO:0000256" key="13">
    <source>
        <dbReference type="ARBA" id="ARBA00025830"/>
    </source>
</evidence>
<keyword evidence="4 14" id="KW-1003">Cell membrane</keyword>
<dbReference type="EMBL" id="BMHA01000002">
    <property type="protein sequence ID" value="GGI04035.1"/>
    <property type="molecule type" value="Genomic_DNA"/>
</dbReference>
<evidence type="ECO:0000256" key="12">
    <source>
        <dbReference type="ARBA" id="ARBA00025198"/>
    </source>
</evidence>
<accession>A0A8J3ACT9</accession>
<keyword evidence="16" id="KW-0175">Coiled coil</keyword>
<dbReference type="InterPro" id="IPR050059">
    <property type="entry name" value="ATP_synthase_B_chain"/>
</dbReference>
<sequence>MITLLAVAAEDASGAQLLVPAAPELIWGFVAFALLMLGMMKFVFPKANQVLEERSAAIQGKMEDADAKLVEAEEARRNFDAQIADARGEANAIIEDAKATAESLRRDIVAKAETEAAAIVSRAQADINAERDRALQELRMQVGAISVELASRIVERELDPTTHQSLVDDYIQRLASQN</sequence>
<dbReference type="InterPro" id="IPR028987">
    <property type="entry name" value="ATP_synth_B-like_membr_sf"/>
</dbReference>
<dbReference type="GO" id="GO:0046933">
    <property type="term" value="F:proton-transporting ATP synthase activity, rotational mechanism"/>
    <property type="evidence" value="ECO:0007669"/>
    <property type="project" value="UniProtKB-UniRule"/>
</dbReference>
<evidence type="ECO:0000256" key="4">
    <source>
        <dbReference type="ARBA" id="ARBA00022475"/>
    </source>
</evidence>
<comment type="caution">
    <text evidence="17">The sequence shown here is derived from an EMBL/GenBank/DDBJ whole genome shotgun (WGS) entry which is preliminary data.</text>
</comment>
<dbReference type="AlphaFoldDB" id="A0A8J3ACT9"/>
<evidence type="ECO:0000256" key="7">
    <source>
        <dbReference type="ARBA" id="ARBA00022781"/>
    </source>
</evidence>
<evidence type="ECO:0000256" key="14">
    <source>
        <dbReference type="HAMAP-Rule" id="MF_01398"/>
    </source>
</evidence>
<keyword evidence="5 14" id="KW-0138">CF(0)</keyword>
<dbReference type="RefSeq" id="WP_130650808.1">
    <property type="nucleotide sequence ID" value="NZ_BMHA01000002.1"/>
</dbReference>
<dbReference type="PANTHER" id="PTHR33445:SF1">
    <property type="entry name" value="ATP SYNTHASE SUBUNIT B"/>
    <property type="match status" value="1"/>
</dbReference>
<evidence type="ECO:0000256" key="2">
    <source>
        <dbReference type="ARBA" id="ARBA00005513"/>
    </source>
</evidence>
<dbReference type="GO" id="GO:0046961">
    <property type="term" value="F:proton-transporting ATPase activity, rotational mechanism"/>
    <property type="evidence" value="ECO:0007669"/>
    <property type="project" value="TreeGrafter"/>
</dbReference>
<evidence type="ECO:0000256" key="9">
    <source>
        <dbReference type="ARBA" id="ARBA00023065"/>
    </source>
</evidence>
<evidence type="ECO:0000313" key="17">
    <source>
        <dbReference type="EMBL" id="GGI04035.1"/>
    </source>
</evidence>
<keyword evidence="18" id="KW-1185">Reference proteome</keyword>
<dbReference type="HAMAP" id="MF_01398">
    <property type="entry name" value="ATP_synth_b_bprime"/>
    <property type="match status" value="1"/>
</dbReference>
<feature type="coiled-coil region" evidence="16">
    <location>
        <begin position="48"/>
        <end position="114"/>
    </location>
</feature>
<evidence type="ECO:0000256" key="1">
    <source>
        <dbReference type="ARBA" id="ARBA00004162"/>
    </source>
</evidence>
<dbReference type="InterPro" id="IPR005864">
    <property type="entry name" value="ATP_synth_F0_bsu_bac"/>
</dbReference>
<comment type="function">
    <text evidence="14">Component of the F(0) channel, it forms part of the peripheral stalk, linking F(1) to F(0).</text>
</comment>
<evidence type="ECO:0000256" key="15">
    <source>
        <dbReference type="RuleBase" id="RU003848"/>
    </source>
</evidence>
<dbReference type="GO" id="GO:0005886">
    <property type="term" value="C:plasma membrane"/>
    <property type="evidence" value="ECO:0007669"/>
    <property type="project" value="UniProtKB-SubCell"/>
</dbReference>
<proteinExistence type="inferred from homology"/>
<feature type="transmembrane region" description="Helical" evidence="14">
    <location>
        <begin position="24"/>
        <end position="44"/>
    </location>
</feature>